<sequence>METDPDHLRFLRDQHMTAHDQAVEGSKQPTEWLGTFLQQYGTIAHPVHQALTRYYQAREAAWLQHAADHASVAKALDDSANAYEQADQQGGSRVGDIGNQFSNHPGGSSHTGQIGPDGPTGPAVPVPPATTPTGTTTSGSAAPNGAQAGSQTDHRPDDTTTGIPGVFATAGGGQGPATNGFGLNSGGGGTPTAHDPGGMGFYPLGFGDDAWTGRGPTPPPGPPSAGAPDMGPVIMPTPFAAAVAKAKEREREPDFVVNGDADNDLLIARTLLAAVLAVVEDSVVGTGWAVSVMRGPVGAGVFITSNEGRGWLPPGLFLPREVSTPWLWDEVLADDGQGSPWEGVSDPARVLVEFGLVWGRRVGAELSALASSGPIDPGLRARLNNVPMQGLVGPAYDVDLRVPTPDTADRLTLTGSEGAQARVAAVDDSMVRAQSVELAADTHARLLRSVPSTSEVAAARRLRDNILVALRSGIPVQRPQWDALRDADDLLAAALMSRRVDPGRVELGALRVDNEAEGLRNIVYERRCNELVLLLANEDSTHQTLRDAVYAQEQVVEHPQFVEAPVAVTAPEPQRIDRPAPTGAVSAPAVSGPPPGAVAPISPPPPVSPPDVRN</sequence>
<feature type="compositionally biased region" description="Pro residues" evidence="1">
    <location>
        <begin position="216"/>
        <end position="225"/>
    </location>
</feature>
<proteinExistence type="predicted"/>
<evidence type="ECO:0000256" key="1">
    <source>
        <dbReference type="SAM" id="MobiDB-lite"/>
    </source>
</evidence>
<accession>A0ABS6B950</accession>
<feature type="compositionally biased region" description="Low complexity" evidence="1">
    <location>
        <begin position="131"/>
        <end position="143"/>
    </location>
</feature>
<dbReference type="Pfam" id="PF10824">
    <property type="entry name" value="T7SS_ESX_EspC"/>
    <property type="match status" value="1"/>
</dbReference>
<organism evidence="2 3">
    <name type="scientific">Nocardia albiluteola</name>
    <dbReference type="NCBI Taxonomy" id="2842303"/>
    <lineage>
        <taxon>Bacteria</taxon>
        <taxon>Bacillati</taxon>
        <taxon>Actinomycetota</taxon>
        <taxon>Actinomycetes</taxon>
        <taxon>Mycobacteriales</taxon>
        <taxon>Nocardiaceae</taxon>
        <taxon>Nocardia</taxon>
    </lineage>
</organism>
<keyword evidence="3" id="KW-1185">Reference proteome</keyword>
<comment type="caution">
    <text evidence="2">The sequence shown here is derived from an EMBL/GenBank/DDBJ whole genome shotgun (WGS) entry which is preliminary data.</text>
</comment>
<name>A0ABS6B950_9NOCA</name>
<evidence type="ECO:0000313" key="3">
    <source>
        <dbReference type="Proteomes" id="UP000733379"/>
    </source>
</evidence>
<dbReference type="Proteomes" id="UP000733379">
    <property type="component" value="Unassembled WGS sequence"/>
</dbReference>
<protein>
    <submittedName>
        <fullName evidence="2">ESX-1 secretion-associated protein</fullName>
    </submittedName>
</protein>
<dbReference type="EMBL" id="JAHKNI010000016">
    <property type="protein sequence ID" value="MBU3066817.1"/>
    <property type="molecule type" value="Genomic_DNA"/>
</dbReference>
<feature type="region of interest" description="Disordered" evidence="1">
    <location>
        <begin position="83"/>
        <end position="230"/>
    </location>
</feature>
<evidence type="ECO:0000313" key="2">
    <source>
        <dbReference type="EMBL" id="MBU3066817.1"/>
    </source>
</evidence>
<feature type="compositionally biased region" description="Pro residues" evidence="1">
    <location>
        <begin position="591"/>
        <end position="614"/>
    </location>
</feature>
<feature type="region of interest" description="Disordered" evidence="1">
    <location>
        <begin position="568"/>
        <end position="614"/>
    </location>
</feature>
<gene>
    <name evidence="2" type="ORF">KO481_35525</name>
</gene>
<feature type="compositionally biased region" description="Polar residues" evidence="1">
    <location>
        <begin position="99"/>
        <end position="112"/>
    </location>
</feature>
<reference evidence="2 3" key="1">
    <citation type="submission" date="2021-06" db="EMBL/GenBank/DDBJ databases">
        <title>Actinomycetes sequencing.</title>
        <authorList>
            <person name="Shan Q."/>
        </authorList>
    </citation>
    <scope>NUCLEOTIDE SEQUENCE [LARGE SCALE GENOMIC DNA]</scope>
    <source>
        <strain evidence="2 3">NEAU-G5</strain>
    </source>
</reference>
<dbReference type="InterPro" id="IPR022536">
    <property type="entry name" value="EspC"/>
</dbReference>
<dbReference type="RefSeq" id="WP_215922879.1">
    <property type="nucleotide sequence ID" value="NZ_JAHKNI010000016.1"/>
</dbReference>